<accession>A0A5J4V6H6</accession>
<reference evidence="12 13" key="1">
    <citation type="submission" date="2019-03" db="EMBL/GenBank/DDBJ databases">
        <title>Single cell metagenomics reveals metabolic interactions within the superorganism composed of flagellate Streblomastix strix and complex community of Bacteroidetes bacteria on its surface.</title>
        <authorList>
            <person name="Treitli S.C."/>
            <person name="Kolisko M."/>
            <person name="Husnik F."/>
            <person name="Keeling P."/>
            <person name="Hampl V."/>
        </authorList>
    </citation>
    <scope>NUCLEOTIDE SEQUENCE [LARGE SCALE GENOMIC DNA]</scope>
    <source>
        <strain evidence="12">ST1C</strain>
    </source>
</reference>
<feature type="compositionally biased region" description="Basic and acidic residues" evidence="9">
    <location>
        <begin position="396"/>
        <end position="407"/>
    </location>
</feature>
<dbReference type="GO" id="GO:0003723">
    <property type="term" value="F:RNA binding"/>
    <property type="evidence" value="ECO:0007669"/>
    <property type="project" value="TreeGrafter"/>
</dbReference>
<dbReference type="AlphaFoldDB" id="A0A5J4V6H6"/>
<evidence type="ECO:0000259" key="11">
    <source>
        <dbReference type="PROSITE" id="PS51194"/>
    </source>
</evidence>
<feature type="compositionally biased region" description="Basic and acidic residues" evidence="9">
    <location>
        <begin position="528"/>
        <end position="539"/>
    </location>
</feature>
<dbReference type="InterPro" id="IPR001650">
    <property type="entry name" value="Helicase_C-like"/>
</dbReference>
<feature type="domain" description="Helicase ATP-binding" evidence="10">
    <location>
        <begin position="1"/>
        <end position="77"/>
    </location>
</feature>
<dbReference type="SMART" id="SM00490">
    <property type="entry name" value="HELICc"/>
    <property type="match status" value="1"/>
</dbReference>
<keyword evidence="5 12" id="KW-0347">Helicase</keyword>
<dbReference type="EC" id="3.6.4.13" evidence="1"/>
<feature type="non-terminal residue" evidence="12">
    <location>
        <position position="1"/>
    </location>
</feature>
<dbReference type="InterPro" id="IPR007502">
    <property type="entry name" value="Helicase-assoc_dom"/>
</dbReference>
<dbReference type="GO" id="GO:0071013">
    <property type="term" value="C:catalytic step 2 spliceosome"/>
    <property type="evidence" value="ECO:0007669"/>
    <property type="project" value="TreeGrafter"/>
</dbReference>
<dbReference type="PANTHER" id="PTHR18934">
    <property type="entry name" value="ATP-DEPENDENT RNA HELICASE"/>
    <property type="match status" value="1"/>
</dbReference>
<evidence type="ECO:0000313" key="12">
    <source>
        <dbReference type="EMBL" id="KAA6378022.1"/>
    </source>
</evidence>
<feature type="region of interest" description="Disordered" evidence="9">
    <location>
        <begin position="390"/>
        <end position="425"/>
    </location>
</feature>
<dbReference type="GO" id="GO:0003724">
    <property type="term" value="F:RNA helicase activity"/>
    <property type="evidence" value="ECO:0007669"/>
    <property type="project" value="UniProtKB-EC"/>
</dbReference>
<sequence length="671" mass="76509">DGMLLRAFLAEPDLSSYSVIMFDEAHERTIDTDILLGMLKDLCRLRKSDLRLIVSSATMNAQKFSQFFDNAPILNVSGRMYDVEILYVKQPCFDFVEATIETILNIHQENPADGDILVFLTGQEEIEEVCFRLERAMQKKLNEQAAFKESQKSAIQRLNKEQRIQIADNSNKNNILEMMICPIYSALPSELQAKIFQPTPEGARKVVVATNIAETSVTIDGIKYVIDCGYHKVKKYQARQGFEALVVEPVSRASALQRKGRAGRTQTGKCYRLYTEHSYNNDLIEENIPEIQRADLSHIILLLKSLGIDNLVKFDFVDPPQIESMMRAVEQLFALGALNSRGELTKLGRRMAEFPVDPQLAKSILAGEHYGVTEEILSIASMLSTDGEIFNRPRRSGKEKDNNNNKDDDYESGYNNEGDGKRSHEMTSFMRSLHEFSSPFGDHLALLRMYTRYEENGYDEGWARTNFLQPRAMRRARDIREQLARLCVNAGVIMKSDQNNDVNIRKAILSGYFANVARNTGLKIGLDKSEDQSASDKRDKKNQRPAGADCPFTTIKAPHVIYLHPTSFLFEHPPQWAMFHKSVMTRRECMRWSTSIEGQWLLEIAPHYFKKIEIEAPPSMKIMKQVQNKENQGRNRNVLGDQKDKEDELDAELEAQLIKSRIRGQGKTGIN</sequence>
<dbReference type="Pfam" id="PF21010">
    <property type="entry name" value="HA2_C"/>
    <property type="match status" value="1"/>
</dbReference>
<dbReference type="GO" id="GO:0008380">
    <property type="term" value="P:RNA splicing"/>
    <property type="evidence" value="ECO:0007669"/>
    <property type="project" value="UniProtKB-KW"/>
</dbReference>
<evidence type="ECO:0000256" key="8">
    <source>
        <dbReference type="ARBA" id="ARBA00047984"/>
    </source>
</evidence>
<keyword evidence="6" id="KW-0067">ATP-binding</keyword>
<keyword evidence="2" id="KW-0507">mRNA processing</keyword>
<evidence type="ECO:0000259" key="10">
    <source>
        <dbReference type="PROSITE" id="PS51192"/>
    </source>
</evidence>
<dbReference type="PROSITE" id="PS51194">
    <property type="entry name" value="HELICASE_CTER"/>
    <property type="match status" value="1"/>
</dbReference>
<keyword evidence="3" id="KW-0547">Nucleotide-binding</keyword>
<dbReference type="Gene3D" id="1.20.120.1080">
    <property type="match status" value="1"/>
</dbReference>
<dbReference type="GO" id="GO:0005524">
    <property type="term" value="F:ATP binding"/>
    <property type="evidence" value="ECO:0007669"/>
    <property type="project" value="UniProtKB-KW"/>
</dbReference>
<dbReference type="FunFam" id="1.20.120.1080:FF:000001">
    <property type="entry name" value="Pre-mRNA-splicing factor ATP-dependent RNA helicase"/>
    <property type="match status" value="1"/>
</dbReference>
<feature type="region of interest" description="Disordered" evidence="9">
    <location>
        <begin position="626"/>
        <end position="647"/>
    </location>
</feature>
<proteinExistence type="predicted"/>
<dbReference type="GO" id="GO:0006397">
    <property type="term" value="P:mRNA processing"/>
    <property type="evidence" value="ECO:0007669"/>
    <property type="project" value="UniProtKB-KW"/>
</dbReference>
<dbReference type="InterPro" id="IPR027417">
    <property type="entry name" value="P-loop_NTPase"/>
</dbReference>
<dbReference type="SUPFAM" id="SSF52540">
    <property type="entry name" value="P-loop containing nucleoside triphosphate hydrolases"/>
    <property type="match status" value="1"/>
</dbReference>
<evidence type="ECO:0000313" key="13">
    <source>
        <dbReference type="Proteomes" id="UP000324800"/>
    </source>
</evidence>
<protein>
    <recommendedName>
        <fullName evidence="1">RNA helicase</fullName>
        <ecNumber evidence="1">3.6.4.13</ecNumber>
    </recommendedName>
</protein>
<keyword evidence="7" id="KW-0508">mRNA splicing</keyword>
<dbReference type="GO" id="GO:0016787">
    <property type="term" value="F:hydrolase activity"/>
    <property type="evidence" value="ECO:0007669"/>
    <property type="project" value="UniProtKB-KW"/>
</dbReference>
<feature type="domain" description="Helicase C-terminal" evidence="11">
    <location>
        <begin position="99"/>
        <end position="307"/>
    </location>
</feature>
<evidence type="ECO:0000256" key="2">
    <source>
        <dbReference type="ARBA" id="ARBA00022664"/>
    </source>
</evidence>
<dbReference type="PANTHER" id="PTHR18934:SF83">
    <property type="entry name" value="PRE-MRNA-SPLICING FACTOR ATP-DEPENDENT RNA HELICASE DHX16"/>
    <property type="match status" value="1"/>
</dbReference>
<dbReference type="InterPro" id="IPR002464">
    <property type="entry name" value="DNA/RNA_helicase_DEAH_CS"/>
</dbReference>
<dbReference type="InterPro" id="IPR011709">
    <property type="entry name" value="DEAD-box_helicase_OB_fold"/>
</dbReference>
<comment type="catalytic activity">
    <reaction evidence="8">
        <text>ATP + H2O = ADP + phosphate + H(+)</text>
        <dbReference type="Rhea" id="RHEA:13065"/>
        <dbReference type="ChEBI" id="CHEBI:15377"/>
        <dbReference type="ChEBI" id="CHEBI:15378"/>
        <dbReference type="ChEBI" id="CHEBI:30616"/>
        <dbReference type="ChEBI" id="CHEBI:43474"/>
        <dbReference type="ChEBI" id="CHEBI:456216"/>
        <dbReference type="EC" id="3.6.4.13"/>
    </reaction>
</comment>
<dbReference type="PROSITE" id="PS00690">
    <property type="entry name" value="DEAH_ATP_HELICASE"/>
    <property type="match status" value="1"/>
</dbReference>
<dbReference type="EMBL" id="SNRW01009424">
    <property type="protein sequence ID" value="KAA6378022.1"/>
    <property type="molecule type" value="Genomic_DNA"/>
</dbReference>
<evidence type="ECO:0000256" key="4">
    <source>
        <dbReference type="ARBA" id="ARBA00022801"/>
    </source>
</evidence>
<organism evidence="12 13">
    <name type="scientific">Streblomastix strix</name>
    <dbReference type="NCBI Taxonomy" id="222440"/>
    <lineage>
        <taxon>Eukaryota</taxon>
        <taxon>Metamonada</taxon>
        <taxon>Preaxostyla</taxon>
        <taxon>Oxymonadida</taxon>
        <taxon>Streblomastigidae</taxon>
        <taxon>Streblomastix</taxon>
    </lineage>
</organism>
<dbReference type="InterPro" id="IPR014001">
    <property type="entry name" value="Helicase_ATP-bd"/>
</dbReference>
<dbReference type="PROSITE" id="PS51192">
    <property type="entry name" value="HELICASE_ATP_BIND_1"/>
    <property type="match status" value="1"/>
</dbReference>
<dbReference type="Proteomes" id="UP000324800">
    <property type="component" value="Unassembled WGS sequence"/>
</dbReference>
<name>A0A5J4V6H6_9EUKA</name>
<dbReference type="InterPro" id="IPR048333">
    <property type="entry name" value="HA2_WH"/>
</dbReference>
<gene>
    <name evidence="12" type="ORF">EZS28_026449</name>
</gene>
<comment type="caution">
    <text evidence="12">The sequence shown here is derived from an EMBL/GenBank/DDBJ whole genome shotgun (WGS) entry which is preliminary data.</text>
</comment>
<dbReference type="OrthoDB" id="10253254at2759"/>
<evidence type="ECO:0000256" key="3">
    <source>
        <dbReference type="ARBA" id="ARBA00022741"/>
    </source>
</evidence>
<dbReference type="Pfam" id="PF07717">
    <property type="entry name" value="OB_NTP_bind"/>
    <property type="match status" value="1"/>
</dbReference>
<feature type="region of interest" description="Disordered" evidence="9">
    <location>
        <begin position="528"/>
        <end position="550"/>
    </location>
</feature>
<dbReference type="Gene3D" id="3.40.50.300">
    <property type="entry name" value="P-loop containing nucleotide triphosphate hydrolases"/>
    <property type="match status" value="2"/>
</dbReference>
<dbReference type="SMART" id="SM00847">
    <property type="entry name" value="HA2"/>
    <property type="match status" value="1"/>
</dbReference>
<dbReference type="Pfam" id="PF00271">
    <property type="entry name" value="Helicase_C"/>
    <property type="match status" value="1"/>
</dbReference>
<keyword evidence="4" id="KW-0378">Hydrolase</keyword>
<evidence type="ECO:0000256" key="9">
    <source>
        <dbReference type="SAM" id="MobiDB-lite"/>
    </source>
</evidence>
<evidence type="ECO:0000256" key="1">
    <source>
        <dbReference type="ARBA" id="ARBA00012552"/>
    </source>
</evidence>
<dbReference type="Pfam" id="PF04408">
    <property type="entry name" value="WHD_HA2"/>
    <property type="match status" value="1"/>
</dbReference>
<evidence type="ECO:0000256" key="6">
    <source>
        <dbReference type="ARBA" id="ARBA00022840"/>
    </source>
</evidence>
<dbReference type="CDD" id="cd18791">
    <property type="entry name" value="SF2_C_RHA"/>
    <property type="match status" value="1"/>
</dbReference>
<evidence type="ECO:0000256" key="7">
    <source>
        <dbReference type="ARBA" id="ARBA00023187"/>
    </source>
</evidence>
<evidence type="ECO:0000256" key="5">
    <source>
        <dbReference type="ARBA" id="ARBA00022806"/>
    </source>
</evidence>